<dbReference type="EMBL" id="JBHTIU010000074">
    <property type="protein sequence ID" value="MFD0871151.1"/>
    <property type="molecule type" value="Genomic_DNA"/>
</dbReference>
<feature type="domain" description="Histidine kinase/HSP90-like ATPase" evidence="10">
    <location>
        <begin position="174"/>
        <end position="260"/>
    </location>
</feature>
<dbReference type="Pfam" id="PF02518">
    <property type="entry name" value="HATPase_c"/>
    <property type="match status" value="1"/>
</dbReference>
<feature type="transmembrane region" description="Helical" evidence="9">
    <location>
        <begin position="5"/>
        <end position="24"/>
    </location>
</feature>
<dbReference type="InterPro" id="IPR011712">
    <property type="entry name" value="Sig_transdc_His_kin_sub3_dim/P"/>
</dbReference>
<sequence length="268" mass="30801">MKYPVYKWFTILLPTLIIGGFEFIRHEFLLDVLTMEAGNVYITVMTLILFYLFATWMFRHIEMTNKRLAEEQAKRAVYEERERLATELHDNIAQTLFFLNVKLQKGQLEEARSMISGINNDLRQAIFNLRSLPEEGVIFEDRVEKWLDEWSMVTGVEVRLKMELNGHRFTSAEEVLLFGIIQEAFTNIRKHARASLAEAQLVVQKEGWVLKIADDGIGIMPNNDQDRRYGLSMIKQRAEQLGAVLHIGNGAKAGTELTVACKKGGHLQ</sequence>
<dbReference type="Proteomes" id="UP001597120">
    <property type="component" value="Unassembled WGS sequence"/>
</dbReference>
<accession>A0ABW3DDX4</accession>
<evidence type="ECO:0000256" key="5">
    <source>
        <dbReference type="ARBA" id="ARBA00022741"/>
    </source>
</evidence>
<evidence type="ECO:0000313" key="12">
    <source>
        <dbReference type="EMBL" id="MFD0871151.1"/>
    </source>
</evidence>
<proteinExistence type="predicted"/>
<dbReference type="CDD" id="cd16917">
    <property type="entry name" value="HATPase_UhpB-NarQ-NarX-like"/>
    <property type="match status" value="1"/>
</dbReference>
<name>A0ABW3DDX4_9BACL</name>
<feature type="transmembrane region" description="Helical" evidence="9">
    <location>
        <begin position="40"/>
        <end position="58"/>
    </location>
</feature>
<dbReference type="GO" id="GO:0016301">
    <property type="term" value="F:kinase activity"/>
    <property type="evidence" value="ECO:0007669"/>
    <property type="project" value="UniProtKB-KW"/>
</dbReference>
<reference evidence="13" key="1">
    <citation type="journal article" date="2019" name="Int. J. Syst. Evol. Microbiol.">
        <title>The Global Catalogue of Microorganisms (GCM) 10K type strain sequencing project: providing services to taxonomists for standard genome sequencing and annotation.</title>
        <authorList>
            <consortium name="The Broad Institute Genomics Platform"/>
            <consortium name="The Broad Institute Genome Sequencing Center for Infectious Disease"/>
            <person name="Wu L."/>
            <person name="Ma J."/>
        </authorList>
    </citation>
    <scope>NUCLEOTIDE SEQUENCE [LARGE SCALE GENOMIC DNA]</scope>
    <source>
        <strain evidence="13">CCUG 57263</strain>
    </source>
</reference>
<keyword evidence="7" id="KW-0067">ATP-binding</keyword>
<dbReference type="SUPFAM" id="SSF55874">
    <property type="entry name" value="ATPase domain of HSP90 chaperone/DNA topoisomerase II/histidine kinase"/>
    <property type="match status" value="1"/>
</dbReference>
<comment type="catalytic activity">
    <reaction evidence="1">
        <text>ATP + protein L-histidine = ADP + protein N-phospho-L-histidine.</text>
        <dbReference type="EC" id="2.7.13.3"/>
    </reaction>
</comment>
<evidence type="ECO:0000256" key="1">
    <source>
        <dbReference type="ARBA" id="ARBA00000085"/>
    </source>
</evidence>
<keyword evidence="4" id="KW-0808">Transferase</keyword>
<keyword evidence="8" id="KW-0902">Two-component regulatory system</keyword>
<keyword evidence="6 12" id="KW-0418">Kinase</keyword>
<evidence type="ECO:0000256" key="2">
    <source>
        <dbReference type="ARBA" id="ARBA00012438"/>
    </source>
</evidence>
<keyword evidence="3" id="KW-0597">Phosphoprotein</keyword>
<evidence type="ECO:0000256" key="4">
    <source>
        <dbReference type="ARBA" id="ARBA00022679"/>
    </source>
</evidence>
<dbReference type="RefSeq" id="WP_191964284.1">
    <property type="nucleotide sequence ID" value="NZ_JBHTIU010000074.1"/>
</dbReference>
<evidence type="ECO:0000256" key="9">
    <source>
        <dbReference type="SAM" id="Phobius"/>
    </source>
</evidence>
<keyword evidence="13" id="KW-1185">Reference proteome</keyword>
<evidence type="ECO:0000256" key="3">
    <source>
        <dbReference type="ARBA" id="ARBA00022553"/>
    </source>
</evidence>
<dbReference type="InterPro" id="IPR036890">
    <property type="entry name" value="HATPase_C_sf"/>
</dbReference>
<dbReference type="Gene3D" id="3.30.565.10">
    <property type="entry name" value="Histidine kinase-like ATPase, C-terminal domain"/>
    <property type="match status" value="1"/>
</dbReference>
<evidence type="ECO:0000259" key="10">
    <source>
        <dbReference type="Pfam" id="PF02518"/>
    </source>
</evidence>
<gene>
    <name evidence="12" type="ORF">ACFQ03_18580</name>
</gene>
<comment type="caution">
    <text evidence="12">The sequence shown here is derived from an EMBL/GenBank/DDBJ whole genome shotgun (WGS) entry which is preliminary data.</text>
</comment>
<feature type="domain" description="Signal transduction histidine kinase subgroup 3 dimerisation and phosphoacceptor" evidence="11">
    <location>
        <begin position="80"/>
        <end position="132"/>
    </location>
</feature>
<keyword evidence="9" id="KW-0472">Membrane</keyword>
<keyword evidence="9" id="KW-0812">Transmembrane</keyword>
<dbReference type="PANTHER" id="PTHR24421">
    <property type="entry name" value="NITRATE/NITRITE SENSOR PROTEIN NARX-RELATED"/>
    <property type="match status" value="1"/>
</dbReference>
<keyword evidence="5" id="KW-0547">Nucleotide-binding</keyword>
<organism evidence="12 13">
    <name type="scientific">Paenibacillus residui</name>
    <dbReference type="NCBI Taxonomy" id="629724"/>
    <lineage>
        <taxon>Bacteria</taxon>
        <taxon>Bacillati</taxon>
        <taxon>Bacillota</taxon>
        <taxon>Bacilli</taxon>
        <taxon>Bacillales</taxon>
        <taxon>Paenibacillaceae</taxon>
        <taxon>Paenibacillus</taxon>
    </lineage>
</organism>
<evidence type="ECO:0000256" key="8">
    <source>
        <dbReference type="ARBA" id="ARBA00023012"/>
    </source>
</evidence>
<evidence type="ECO:0000313" key="13">
    <source>
        <dbReference type="Proteomes" id="UP001597120"/>
    </source>
</evidence>
<dbReference type="PANTHER" id="PTHR24421:SF10">
    <property type="entry name" value="NITRATE_NITRITE SENSOR PROTEIN NARQ"/>
    <property type="match status" value="1"/>
</dbReference>
<dbReference type="Pfam" id="PF07730">
    <property type="entry name" value="HisKA_3"/>
    <property type="match status" value="1"/>
</dbReference>
<keyword evidence="9" id="KW-1133">Transmembrane helix</keyword>
<dbReference type="InterPro" id="IPR050482">
    <property type="entry name" value="Sensor_HK_TwoCompSys"/>
</dbReference>
<protein>
    <recommendedName>
        <fullName evidence="2">histidine kinase</fullName>
        <ecNumber evidence="2">2.7.13.3</ecNumber>
    </recommendedName>
</protein>
<dbReference type="InterPro" id="IPR003594">
    <property type="entry name" value="HATPase_dom"/>
</dbReference>
<evidence type="ECO:0000256" key="6">
    <source>
        <dbReference type="ARBA" id="ARBA00022777"/>
    </source>
</evidence>
<dbReference type="EC" id="2.7.13.3" evidence="2"/>
<evidence type="ECO:0000259" key="11">
    <source>
        <dbReference type="Pfam" id="PF07730"/>
    </source>
</evidence>
<evidence type="ECO:0000256" key="7">
    <source>
        <dbReference type="ARBA" id="ARBA00022840"/>
    </source>
</evidence>
<dbReference type="Gene3D" id="1.20.5.1930">
    <property type="match status" value="1"/>
</dbReference>